<feature type="chain" id="PRO_5046857303" evidence="1">
    <location>
        <begin position="22"/>
        <end position="235"/>
    </location>
</feature>
<gene>
    <name evidence="2" type="ORF">H9X54_001420</name>
</gene>
<keyword evidence="1" id="KW-0732">Signal</keyword>
<dbReference type="EMBL" id="JACSOD020000341">
    <property type="protein sequence ID" value="MBM6497963.1"/>
    <property type="molecule type" value="Genomic_DNA"/>
</dbReference>
<dbReference type="Proteomes" id="UP000759529">
    <property type="component" value="Unassembled WGS sequence"/>
</dbReference>
<evidence type="ECO:0000313" key="2">
    <source>
        <dbReference type="EMBL" id="MBM6497963.1"/>
    </source>
</evidence>
<sequence length="235" mass="26649">MKFYYFYFAMALFLISCDSSMNEQDSTANHYKTSETKEELPFNSANPFDGAGTIHNELLTSYYNHYPQPTETDSIIALFYEKAKAHSFFSTMSSSPILPNELNMLLKQPNIVLHDFLQSSDLSERAKISLKDYIATLLNYSDSSDDYAVIYDYITDYEHTIAADTLYSTDEKAVILNITSITRHSVYMKKKRPKKNTDPDWNWLTTNIVGATAGANGDLQKAIYTALVAGIIENK</sequence>
<keyword evidence="3" id="KW-1185">Reference proteome</keyword>
<accession>A0ABS2CSL9</accession>
<proteinExistence type="predicted"/>
<reference evidence="2 3" key="1">
    <citation type="submission" date="2021-02" db="EMBL/GenBank/DDBJ databases">
        <authorList>
            <person name="Jung H.S."/>
            <person name="Chun B.H."/>
            <person name="Jeon C.O."/>
        </authorList>
    </citation>
    <scope>NUCLEOTIDE SEQUENCE [LARGE SCALE GENOMIC DNA]</scope>
    <source>
        <strain evidence="2 3">LMG 25203</strain>
    </source>
</reference>
<comment type="caution">
    <text evidence="2">The sequence shown here is derived from an EMBL/GenBank/DDBJ whole genome shotgun (WGS) entry which is preliminary data.</text>
</comment>
<protein>
    <submittedName>
        <fullName evidence="2">Uncharacterized protein</fullName>
    </submittedName>
</protein>
<evidence type="ECO:0000256" key="1">
    <source>
        <dbReference type="SAM" id="SignalP"/>
    </source>
</evidence>
<evidence type="ECO:0000313" key="3">
    <source>
        <dbReference type="Proteomes" id="UP000759529"/>
    </source>
</evidence>
<dbReference type="RefSeq" id="WP_187658746.1">
    <property type="nucleotide sequence ID" value="NZ_JACSOD020000341.1"/>
</dbReference>
<name>A0ABS2CSL9_9FLAO</name>
<feature type="signal peptide" evidence="1">
    <location>
        <begin position="1"/>
        <end position="21"/>
    </location>
</feature>
<organism evidence="2 3">
    <name type="scientific">Flavobacterium macrobrachii</name>
    <dbReference type="NCBI Taxonomy" id="591204"/>
    <lineage>
        <taxon>Bacteria</taxon>
        <taxon>Pseudomonadati</taxon>
        <taxon>Bacteroidota</taxon>
        <taxon>Flavobacteriia</taxon>
        <taxon>Flavobacteriales</taxon>
        <taxon>Flavobacteriaceae</taxon>
        <taxon>Flavobacterium</taxon>
    </lineage>
</organism>
<dbReference type="PROSITE" id="PS51257">
    <property type="entry name" value="PROKAR_LIPOPROTEIN"/>
    <property type="match status" value="1"/>
</dbReference>